<dbReference type="AlphaFoldDB" id="A0A1I0P0F1"/>
<dbReference type="EMBL" id="FOIQ01000003">
    <property type="protein sequence ID" value="SEW07806.1"/>
    <property type="molecule type" value="Genomic_DNA"/>
</dbReference>
<dbReference type="Pfam" id="PF00717">
    <property type="entry name" value="Peptidase_S24"/>
    <property type="match status" value="1"/>
</dbReference>
<gene>
    <name evidence="2" type="ORF">SAMN04487850_1508</name>
</gene>
<evidence type="ECO:0000259" key="1">
    <source>
        <dbReference type="Pfam" id="PF00717"/>
    </source>
</evidence>
<reference evidence="2 3" key="1">
    <citation type="submission" date="2016-10" db="EMBL/GenBank/DDBJ databases">
        <authorList>
            <person name="de Groot N.N."/>
        </authorList>
    </citation>
    <scope>NUCLEOTIDE SEQUENCE [LARGE SCALE GENOMIC DNA]</scope>
    <source>
        <strain evidence="2 3">TC2-24</strain>
    </source>
</reference>
<dbReference type="InterPro" id="IPR036286">
    <property type="entry name" value="LexA/Signal_pep-like_sf"/>
</dbReference>
<dbReference type="CDD" id="cd06462">
    <property type="entry name" value="Peptidase_S24_S26"/>
    <property type="match status" value="1"/>
</dbReference>
<dbReference type="InterPro" id="IPR015927">
    <property type="entry name" value="Peptidase_S24_S26A/B/C"/>
</dbReference>
<dbReference type="Proteomes" id="UP000199373">
    <property type="component" value="Unassembled WGS sequence"/>
</dbReference>
<name>A0A1I0P0F1_9BACT</name>
<accession>A0A1I0P0F1</accession>
<dbReference type="SUPFAM" id="SSF51306">
    <property type="entry name" value="LexA/Signal peptidase"/>
    <property type="match status" value="1"/>
</dbReference>
<protein>
    <submittedName>
        <fullName evidence="2">Peptidase S24-like</fullName>
    </submittedName>
</protein>
<proteinExistence type="predicted"/>
<evidence type="ECO:0000313" key="2">
    <source>
        <dbReference type="EMBL" id="SEW07806.1"/>
    </source>
</evidence>
<evidence type="ECO:0000313" key="3">
    <source>
        <dbReference type="Proteomes" id="UP000199373"/>
    </source>
</evidence>
<sequence length="143" mass="16319">MSDKDIIEEAIRLVDEGLCVTLPVNGRSMLPFIIGGRESVILQKAVRPKVGDVVLAWVNGIRYVVHRIIRVDGENVTLMGDGNLVGVEHCALDDIKALATHVVDADGHTHKLYTPWRKEIARLWFWLRPVRRYLLAIYRRIKK</sequence>
<keyword evidence="3" id="KW-1185">Reference proteome</keyword>
<organism evidence="2 3">
    <name type="scientific">Prevotella aff. ruminicola Tc2-24</name>
    <dbReference type="NCBI Taxonomy" id="81582"/>
    <lineage>
        <taxon>Bacteria</taxon>
        <taxon>Pseudomonadati</taxon>
        <taxon>Bacteroidota</taxon>
        <taxon>Bacteroidia</taxon>
        <taxon>Bacteroidales</taxon>
        <taxon>Prevotellaceae</taxon>
        <taxon>Prevotella</taxon>
    </lineage>
</organism>
<dbReference type="Gene3D" id="2.10.109.10">
    <property type="entry name" value="Umud Fragment, subunit A"/>
    <property type="match status" value="1"/>
</dbReference>
<feature type="domain" description="Peptidase S24/S26A/S26B/S26C" evidence="1">
    <location>
        <begin position="15"/>
        <end position="83"/>
    </location>
</feature>